<dbReference type="Proteomes" id="UP001408356">
    <property type="component" value="Unassembled WGS sequence"/>
</dbReference>
<keyword evidence="2" id="KW-1185">Reference proteome</keyword>
<evidence type="ECO:0000313" key="2">
    <source>
        <dbReference type="Proteomes" id="UP001408356"/>
    </source>
</evidence>
<gene>
    <name evidence="1" type="ORF">SUNI508_12966</name>
</gene>
<evidence type="ECO:0000313" key="1">
    <source>
        <dbReference type="EMBL" id="KAK9425510.1"/>
    </source>
</evidence>
<proteinExistence type="predicted"/>
<dbReference type="PANTHER" id="PTHR42085">
    <property type="entry name" value="F-BOX DOMAIN-CONTAINING PROTEIN"/>
    <property type="match status" value="1"/>
</dbReference>
<accession>A0ABR2VF07</accession>
<dbReference type="EMBL" id="JARVKF010000015">
    <property type="protein sequence ID" value="KAK9425510.1"/>
    <property type="molecule type" value="Genomic_DNA"/>
</dbReference>
<organism evidence="1 2">
    <name type="scientific">Seiridium unicorne</name>
    <dbReference type="NCBI Taxonomy" id="138068"/>
    <lineage>
        <taxon>Eukaryota</taxon>
        <taxon>Fungi</taxon>
        <taxon>Dikarya</taxon>
        <taxon>Ascomycota</taxon>
        <taxon>Pezizomycotina</taxon>
        <taxon>Sordariomycetes</taxon>
        <taxon>Xylariomycetidae</taxon>
        <taxon>Amphisphaeriales</taxon>
        <taxon>Sporocadaceae</taxon>
        <taxon>Seiridium</taxon>
    </lineage>
</organism>
<dbReference type="PANTHER" id="PTHR42085:SF2">
    <property type="entry name" value="F-BOX DOMAIN-CONTAINING PROTEIN"/>
    <property type="match status" value="1"/>
</dbReference>
<name>A0ABR2VF07_9PEZI</name>
<dbReference type="InterPro" id="IPR038883">
    <property type="entry name" value="AN11006-like"/>
</dbReference>
<reference evidence="1 2" key="1">
    <citation type="journal article" date="2024" name="J. Plant Pathol.">
        <title>Sequence and assembly of the genome of Seiridium unicorne, isolate CBS 538.82, causal agent of cypress canker disease.</title>
        <authorList>
            <person name="Scali E."/>
            <person name="Rocca G.D."/>
            <person name="Danti R."/>
            <person name="Garbelotto M."/>
            <person name="Barberini S."/>
            <person name="Baroncelli R."/>
            <person name="Emiliani G."/>
        </authorList>
    </citation>
    <scope>NUCLEOTIDE SEQUENCE [LARGE SCALE GENOMIC DNA]</scope>
    <source>
        <strain evidence="1 2">BM-138-508</strain>
    </source>
</reference>
<sequence length="248" mass="28437">MGTRFFRFFDLPGELRTAILEHLVIIHSEVPVYAKRETCTESPPMVLTDLLLVSHQLYREASGLFYGQNNFIVNLGTRRMYSEISSEGQLFSHDTVDARRRIRCLSLRVRRISGDFESVVVPPLMDMILNGCLKVLDVGFLTQDNTLKATAGYIQNHGSQSLCKDTEAANLVRTSPFQALLKLLADPDLEMVTLWVSLVHWSFWCSYHDSCETPERKDEEKIPIDWRRLVGDFGEGRHITKVQKPRFS</sequence>
<protein>
    <submittedName>
        <fullName evidence="1">Uncharacterized protein</fullName>
    </submittedName>
</protein>
<comment type="caution">
    <text evidence="1">The sequence shown here is derived from an EMBL/GenBank/DDBJ whole genome shotgun (WGS) entry which is preliminary data.</text>
</comment>